<keyword evidence="2" id="KW-1185">Reference proteome</keyword>
<sequence>MEIERYYKILTESLKLLSLDFDEQKDFFPEFVDVPFEILDSFQNAFILLPQILEAKRINCDVMPDLLRLNNLINSALAHPDFDTLEALEMCTSENWEKIREISKLCLIHLKEPLTKPNSKYL</sequence>
<protein>
    <submittedName>
        <fullName evidence="1">Uncharacterized protein</fullName>
    </submittedName>
</protein>
<dbReference type="EMBL" id="CP107006">
    <property type="protein sequence ID" value="UYQ95400.1"/>
    <property type="molecule type" value="Genomic_DNA"/>
</dbReference>
<dbReference type="Proteomes" id="UP001162741">
    <property type="component" value="Chromosome"/>
</dbReference>
<name>A0ABY6J6V3_9BACT</name>
<proteinExistence type="predicted"/>
<evidence type="ECO:0000313" key="2">
    <source>
        <dbReference type="Proteomes" id="UP001162741"/>
    </source>
</evidence>
<dbReference type="RefSeq" id="WP_264283142.1">
    <property type="nucleotide sequence ID" value="NZ_CP107006.1"/>
</dbReference>
<accession>A0ABY6J6V3</accession>
<organism evidence="1 2">
    <name type="scientific">Chitinophaga horti</name>
    <dbReference type="NCBI Taxonomy" id="2920382"/>
    <lineage>
        <taxon>Bacteria</taxon>
        <taxon>Pseudomonadati</taxon>
        <taxon>Bacteroidota</taxon>
        <taxon>Chitinophagia</taxon>
        <taxon>Chitinophagales</taxon>
        <taxon>Chitinophagaceae</taxon>
        <taxon>Chitinophaga</taxon>
    </lineage>
</organism>
<evidence type="ECO:0000313" key="1">
    <source>
        <dbReference type="EMBL" id="UYQ95400.1"/>
    </source>
</evidence>
<gene>
    <name evidence="1" type="ORF">MKQ68_09850</name>
</gene>
<reference evidence="1" key="1">
    <citation type="submission" date="2022-10" db="EMBL/GenBank/DDBJ databases">
        <title>Chitinophaga sp. nov., isolated from soil.</title>
        <authorList>
            <person name="Jeon C.O."/>
        </authorList>
    </citation>
    <scope>NUCLEOTIDE SEQUENCE</scope>
    <source>
        <strain evidence="1">R8</strain>
    </source>
</reference>